<protein>
    <recommendedName>
        <fullName evidence="4">SMODS and SLOG-associating 2TM effector domain-containing protein</fullName>
    </recommendedName>
</protein>
<feature type="transmembrane region" description="Helical" evidence="1">
    <location>
        <begin position="71"/>
        <end position="91"/>
    </location>
</feature>
<gene>
    <name evidence="2" type="ORF">GCM10022421_10050</name>
</gene>
<accession>A0ABP7DJM6</accession>
<evidence type="ECO:0008006" key="4">
    <source>
        <dbReference type="Google" id="ProtNLM"/>
    </source>
</evidence>
<evidence type="ECO:0000256" key="1">
    <source>
        <dbReference type="SAM" id="Phobius"/>
    </source>
</evidence>
<comment type="caution">
    <text evidence="2">The sequence shown here is derived from an EMBL/GenBank/DDBJ whole genome shotgun (WGS) entry which is preliminary data.</text>
</comment>
<proteinExistence type="predicted"/>
<evidence type="ECO:0000313" key="3">
    <source>
        <dbReference type="Proteomes" id="UP001501479"/>
    </source>
</evidence>
<dbReference type="Proteomes" id="UP001501479">
    <property type="component" value="Unassembled WGS sequence"/>
</dbReference>
<keyword evidence="1" id="KW-0812">Transmembrane</keyword>
<dbReference type="EMBL" id="BAABDS010000010">
    <property type="protein sequence ID" value="GAA3705110.1"/>
    <property type="molecule type" value="Genomic_DNA"/>
</dbReference>
<dbReference type="RefSeq" id="WP_344962991.1">
    <property type="nucleotide sequence ID" value="NZ_BAABDS010000010.1"/>
</dbReference>
<reference evidence="3" key="1">
    <citation type="journal article" date="2019" name="Int. J. Syst. Evol. Microbiol.">
        <title>The Global Catalogue of Microorganisms (GCM) 10K type strain sequencing project: providing services to taxonomists for standard genome sequencing and annotation.</title>
        <authorList>
            <consortium name="The Broad Institute Genomics Platform"/>
            <consortium name="The Broad Institute Genome Sequencing Center for Infectious Disease"/>
            <person name="Wu L."/>
            <person name="Ma J."/>
        </authorList>
    </citation>
    <scope>NUCLEOTIDE SEQUENCE [LARGE SCALE GENOMIC DNA]</scope>
    <source>
        <strain evidence="3">JCM 17329</strain>
    </source>
</reference>
<organism evidence="2 3">
    <name type="scientific">Oceanisphaera sediminis</name>
    <dbReference type="NCBI Taxonomy" id="981381"/>
    <lineage>
        <taxon>Bacteria</taxon>
        <taxon>Pseudomonadati</taxon>
        <taxon>Pseudomonadota</taxon>
        <taxon>Gammaproteobacteria</taxon>
        <taxon>Aeromonadales</taxon>
        <taxon>Aeromonadaceae</taxon>
        <taxon>Oceanisphaera</taxon>
    </lineage>
</organism>
<keyword evidence="3" id="KW-1185">Reference proteome</keyword>
<feature type="transmembrane region" description="Helical" evidence="1">
    <location>
        <begin position="30"/>
        <end position="51"/>
    </location>
</feature>
<name>A0ABP7DJM6_9GAMM</name>
<sequence length="236" mass="27561">MKPLKELWSLGIIWIKIKIQSPFSNGVTKVLLYTGAAIVATPLLEHLLFSAVLKKWLGIDLGVEVPDTEAYITGSILMVLGVTHNLIYLALRNERDVKIIEAKNSVYRELWDYCDKAIDDVVRLSHLYTSKPSPDDEKYVSQAENSVIKYMGYLRQHRPFLFSEEFYQKGCELNKISWWQIQCFRACMQMKEKHLKDGNQDYDFYLAEKTTNKDMDHLIEKYNGFCEEIRKYVEAI</sequence>
<evidence type="ECO:0000313" key="2">
    <source>
        <dbReference type="EMBL" id="GAA3705110.1"/>
    </source>
</evidence>
<keyword evidence="1" id="KW-0472">Membrane</keyword>
<keyword evidence="1" id="KW-1133">Transmembrane helix</keyword>